<dbReference type="EMBL" id="KZ819602">
    <property type="protein sequence ID" value="PWN38514.1"/>
    <property type="molecule type" value="Genomic_DNA"/>
</dbReference>
<feature type="signal peptide" evidence="2">
    <location>
        <begin position="1"/>
        <end position="17"/>
    </location>
</feature>
<dbReference type="InParanoid" id="A0A316VMK6"/>
<evidence type="ECO:0000313" key="4">
    <source>
        <dbReference type="Proteomes" id="UP000245771"/>
    </source>
</evidence>
<accession>A0A316VMK6</accession>
<organism evidence="3 4">
    <name type="scientific">Meira miltonrushii</name>
    <dbReference type="NCBI Taxonomy" id="1280837"/>
    <lineage>
        <taxon>Eukaryota</taxon>
        <taxon>Fungi</taxon>
        <taxon>Dikarya</taxon>
        <taxon>Basidiomycota</taxon>
        <taxon>Ustilaginomycotina</taxon>
        <taxon>Exobasidiomycetes</taxon>
        <taxon>Exobasidiales</taxon>
        <taxon>Brachybasidiaceae</taxon>
        <taxon>Meira</taxon>
    </lineage>
</organism>
<feature type="region of interest" description="Disordered" evidence="1">
    <location>
        <begin position="28"/>
        <end position="66"/>
    </location>
</feature>
<keyword evidence="4" id="KW-1185">Reference proteome</keyword>
<feature type="region of interest" description="Disordered" evidence="1">
    <location>
        <begin position="225"/>
        <end position="244"/>
    </location>
</feature>
<feature type="compositionally biased region" description="Basic residues" evidence="1">
    <location>
        <begin position="235"/>
        <end position="244"/>
    </location>
</feature>
<evidence type="ECO:0008006" key="5">
    <source>
        <dbReference type="Google" id="ProtNLM"/>
    </source>
</evidence>
<gene>
    <name evidence="3" type="ORF">FA14DRAFT_177783</name>
</gene>
<protein>
    <recommendedName>
        <fullName evidence="5">MRPL25 domain-containing protein</fullName>
    </recommendedName>
</protein>
<name>A0A316VMK6_9BASI</name>
<dbReference type="AlphaFoldDB" id="A0A316VMK6"/>
<feature type="compositionally biased region" description="Basic and acidic residues" evidence="1">
    <location>
        <begin position="225"/>
        <end position="234"/>
    </location>
</feature>
<sequence>MLSIAILFGKLSCLAHLQEPDSIYPNLAKRQTDQSPASSSGSTGPQHSVLEQYKKRKWSTSSLPETDQKALKAAETFLNDDHISLQQAMKKHMTEREPKLFTNEVLHRSKGHVRPVGYESVKQVVARHAETLLRAGKHSEEEARKLGQARIDRKNDRRQDRMWYWKNMADTDPSQARHEKENVPYRIAKHRYVALRSHQLEQRGKAENMHAAKKMATEEIDKVLARKRESERNRLAKLRQKGPK</sequence>
<evidence type="ECO:0000256" key="2">
    <source>
        <dbReference type="SAM" id="SignalP"/>
    </source>
</evidence>
<reference evidence="3 4" key="1">
    <citation type="journal article" date="2018" name="Mol. Biol. Evol.">
        <title>Broad Genomic Sampling Reveals a Smut Pathogenic Ancestry of the Fungal Clade Ustilaginomycotina.</title>
        <authorList>
            <person name="Kijpornyongpan T."/>
            <person name="Mondo S.J."/>
            <person name="Barry K."/>
            <person name="Sandor L."/>
            <person name="Lee J."/>
            <person name="Lipzen A."/>
            <person name="Pangilinan J."/>
            <person name="LaButti K."/>
            <person name="Hainaut M."/>
            <person name="Henrissat B."/>
            <person name="Grigoriev I.V."/>
            <person name="Spatafora J.W."/>
            <person name="Aime M.C."/>
        </authorList>
    </citation>
    <scope>NUCLEOTIDE SEQUENCE [LARGE SCALE GENOMIC DNA]</scope>
    <source>
        <strain evidence="3 4">MCA 3882</strain>
    </source>
</reference>
<dbReference type="OrthoDB" id="10637030at2759"/>
<evidence type="ECO:0000256" key="1">
    <source>
        <dbReference type="SAM" id="MobiDB-lite"/>
    </source>
</evidence>
<dbReference type="Proteomes" id="UP000245771">
    <property type="component" value="Unassembled WGS sequence"/>
</dbReference>
<dbReference type="GeneID" id="37022552"/>
<evidence type="ECO:0000313" key="3">
    <source>
        <dbReference type="EMBL" id="PWN38514.1"/>
    </source>
</evidence>
<keyword evidence="2" id="KW-0732">Signal</keyword>
<proteinExistence type="predicted"/>
<dbReference type="RefSeq" id="XP_025358816.1">
    <property type="nucleotide sequence ID" value="XM_025500771.1"/>
</dbReference>
<feature type="compositionally biased region" description="Polar residues" evidence="1">
    <location>
        <begin position="33"/>
        <end position="46"/>
    </location>
</feature>
<feature type="chain" id="PRO_5016407142" description="MRPL25 domain-containing protein" evidence="2">
    <location>
        <begin position="18"/>
        <end position="244"/>
    </location>
</feature>